<gene>
    <name evidence="3" type="ORF">B9T62_00670</name>
</gene>
<dbReference type="InterPro" id="IPR050491">
    <property type="entry name" value="AmpC-like"/>
</dbReference>
<dbReference type="KEGG" id="pdh:B9T62_00670"/>
<sequence length="640" mass="69905">MAILAAGLITSGWTPQVDAVTGTGGSVTALAAVPAGSTLTADQIAQQVDTVMNQGIEQGHIPGAALVVTQGDKVLYSKGYGYADVERQVPLDPAVTQIRVGSLTKSLTATAAMQLVEQGKLDLKSDINQSLTSFQIPLYEEAQPITLHELLTHTSGLDQSAYHTVAETEQERISADDFFREYVDSQPPVREPGVQFDYNNVGYGLVGKLIEESAGESLEAYMQEHLFRPLEMDSAALSLAEDSPGMPISYDYTEKGYQKISYQYLNIQGSGDLSLTPLDFAPYMIAHLNEGRYKNQSILSPSAIQQMHELQFTAHPLLDGFGYGFFRGELKNGLPMIYHTGEVEGFVSEMALIPSEKLGIFIVVNTANSDVPLHQQAIDAITGLLPVGEQGSEPVIQQTAGALEPYEGRYTYRISSQQGWGRWLRLFERAGFEVEAMDGQLKISGNYPDGSGGVEEKLFLPLAEGVFQEQGGQRKVWFHSQDGEWQMTGIGETTMDATSFVERPAVLLAVYAGLGLFWVIVLLAWLVRYVIRWVRSSTTTSRPPVSRLILLIASVFVIYLPVQLLYGLTRMIYGFSASYRLGLCSLPLIALAAAIALLVLNGRGLAKGSLPAIGRSLLALVALIHTGYLLYWNMLSVHLF</sequence>
<keyword evidence="1" id="KW-0812">Transmembrane</keyword>
<dbReference type="EMBL" id="CP021780">
    <property type="protein sequence ID" value="ASA19492.1"/>
    <property type="molecule type" value="Genomic_DNA"/>
</dbReference>
<dbReference type="Proteomes" id="UP000249890">
    <property type="component" value="Chromosome"/>
</dbReference>
<dbReference type="PANTHER" id="PTHR46825">
    <property type="entry name" value="D-ALANYL-D-ALANINE-CARBOXYPEPTIDASE/ENDOPEPTIDASE AMPH"/>
    <property type="match status" value="1"/>
</dbReference>
<proteinExistence type="predicted"/>
<evidence type="ECO:0000259" key="2">
    <source>
        <dbReference type="Pfam" id="PF00144"/>
    </source>
</evidence>
<feature type="transmembrane region" description="Helical" evidence="1">
    <location>
        <begin position="578"/>
        <end position="600"/>
    </location>
</feature>
<evidence type="ECO:0000256" key="1">
    <source>
        <dbReference type="SAM" id="Phobius"/>
    </source>
</evidence>
<name>A0A2Z2KFE9_9BACL</name>
<protein>
    <recommendedName>
        <fullName evidence="2">Beta-lactamase-related domain-containing protein</fullName>
    </recommendedName>
</protein>
<organism evidence="3 4">
    <name type="scientific">Paenibacillus donghaensis</name>
    <dbReference type="NCBI Taxonomy" id="414771"/>
    <lineage>
        <taxon>Bacteria</taxon>
        <taxon>Bacillati</taxon>
        <taxon>Bacillota</taxon>
        <taxon>Bacilli</taxon>
        <taxon>Bacillales</taxon>
        <taxon>Paenibacillaceae</taxon>
        <taxon>Paenibacillus</taxon>
    </lineage>
</organism>
<accession>A0A2Z2KFE9</accession>
<dbReference type="AlphaFoldDB" id="A0A2Z2KFE9"/>
<feature type="transmembrane region" description="Helical" evidence="1">
    <location>
        <begin position="612"/>
        <end position="631"/>
    </location>
</feature>
<reference evidence="3 4" key="1">
    <citation type="submission" date="2017-06" db="EMBL/GenBank/DDBJ databases">
        <title>Complete genome sequence of Paenibacillus donghaensis KCTC 13049T isolated from East Sea sediment, South Korea.</title>
        <authorList>
            <person name="Jung B.K."/>
            <person name="Hong S.-J."/>
            <person name="Shin J.-H."/>
        </authorList>
    </citation>
    <scope>NUCLEOTIDE SEQUENCE [LARGE SCALE GENOMIC DNA]</scope>
    <source>
        <strain evidence="3 4">KCTC 13049</strain>
    </source>
</reference>
<dbReference type="Pfam" id="PF00144">
    <property type="entry name" value="Beta-lactamase"/>
    <property type="match status" value="1"/>
</dbReference>
<keyword evidence="1" id="KW-1133">Transmembrane helix</keyword>
<feature type="transmembrane region" description="Helical" evidence="1">
    <location>
        <begin position="505"/>
        <end position="527"/>
    </location>
</feature>
<keyword evidence="1" id="KW-0472">Membrane</keyword>
<dbReference type="PANTHER" id="PTHR46825:SF9">
    <property type="entry name" value="BETA-LACTAMASE-RELATED DOMAIN-CONTAINING PROTEIN"/>
    <property type="match status" value="1"/>
</dbReference>
<dbReference type="InterPro" id="IPR001466">
    <property type="entry name" value="Beta-lactam-related"/>
</dbReference>
<evidence type="ECO:0000313" key="4">
    <source>
        <dbReference type="Proteomes" id="UP000249890"/>
    </source>
</evidence>
<dbReference type="Gene3D" id="3.40.710.10">
    <property type="entry name" value="DD-peptidase/beta-lactamase superfamily"/>
    <property type="match status" value="1"/>
</dbReference>
<keyword evidence="4" id="KW-1185">Reference proteome</keyword>
<feature type="transmembrane region" description="Helical" evidence="1">
    <location>
        <begin position="548"/>
        <end position="566"/>
    </location>
</feature>
<evidence type="ECO:0000313" key="3">
    <source>
        <dbReference type="EMBL" id="ASA19492.1"/>
    </source>
</evidence>
<dbReference type="InterPro" id="IPR012338">
    <property type="entry name" value="Beta-lactam/transpept-like"/>
</dbReference>
<feature type="domain" description="Beta-lactamase-related" evidence="2">
    <location>
        <begin position="49"/>
        <end position="371"/>
    </location>
</feature>
<dbReference type="SUPFAM" id="SSF56601">
    <property type="entry name" value="beta-lactamase/transpeptidase-like"/>
    <property type="match status" value="1"/>
</dbReference>